<sequence length="355" mass="38865">MPTTDVELESNNNYENNIMQDCEPNNGISSVNTLNSPQDILPLIVATPERESSNIVEQASDDLPGAISQGDLTTCSDSQIEDSLDDSTPFEREGAPSPAPIVDLDDFDWVKFFSIAERRQHDTGAHPVNDSLFLPSPSPEMSTLPGQLKGSASLVYDSGSARQRKDRVLLSPNPSPRHTPMISKSSQTNFDLSSPTSEPTFGFNASRPAMIVDAIAPARHNRSTSPGVVNFPPSTTHEINGLQHNHEAATSNAQLQIAASAAIEEAGRRRRLAMRLGSRIPENFCQPIQRRPQNPTNRIITNRVRKQPIKTTSSPANRDNATLRIKMNNTGETMIFTGPKNMIPTVIWQGPQLQV</sequence>
<evidence type="ECO:0000313" key="3">
    <source>
        <dbReference type="Proteomes" id="UP001595075"/>
    </source>
</evidence>
<organism evidence="2 3">
    <name type="scientific">Oculimacula yallundae</name>
    <dbReference type="NCBI Taxonomy" id="86028"/>
    <lineage>
        <taxon>Eukaryota</taxon>
        <taxon>Fungi</taxon>
        <taxon>Dikarya</taxon>
        <taxon>Ascomycota</taxon>
        <taxon>Pezizomycotina</taxon>
        <taxon>Leotiomycetes</taxon>
        <taxon>Helotiales</taxon>
        <taxon>Ploettnerulaceae</taxon>
        <taxon>Oculimacula</taxon>
    </lineage>
</organism>
<protein>
    <submittedName>
        <fullName evidence="2">Uncharacterized protein</fullName>
    </submittedName>
</protein>
<feature type="region of interest" description="Disordered" evidence="1">
    <location>
        <begin position="124"/>
        <end position="147"/>
    </location>
</feature>
<evidence type="ECO:0000256" key="1">
    <source>
        <dbReference type="SAM" id="MobiDB-lite"/>
    </source>
</evidence>
<reference evidence="2 3" key="1">
    <citation type="journal article" date="2024" name="Commun. Biol.">
        <title>Comparative genomic analysis of thermophilic fungi reveals convergent evolutionary adaptations and gene losses.</title>
        <authorList>
            <person name="Steindorff A.S."/>
            <person name="Aguilar-Pontes M.V."/>
            <person name="Robinson A.J."/>
            <person name="Andreopoulos B."/>
            <person name="LaButti K."/>
            <person name="Kuo A."/>
            <person name="Mondo S."/>
            <person name="Riley R."/>
            <person name="Otillar R."/>
            <person name="Haridas S."/>
            <person name="Lipzen A."/>
            <person name="Grimwood J."/>
            <person name="Schmutz J."/>
            <person name="Clum A."/>
            <person name="Reid I.D."/>
            <person name="Moisan M.C."/>
            <person name="Butler G."/>
            <person name="Nguyen T.T.M."/>
            <person name="Dewar K."/>
            <person name="Conant G."/>
            <person name="Drula E."/>
            <person name="Henrissat B."/>
            <person name="Hansel C."/>
            <person name="Singer S."/>
            <person name="Hutchinson M.I."/>
            <person name="de Vries R.P."/>
            <person name="Natvig D.O."/>
            <person name="Powell A.J."/>
            <person name="Tsang A."/>
            <person name="Grigoriev I.V."/>
        </authorList>
    </citation>
    <scope>NUCLEOTIDE SEQUENCE [LARGE SCALE GENOMIC DNA]</scope>
    <source>
        <strain evidence="2 3">CBS 494.80</strain>
    </source>
</reference>
<evidence type="ECO:0000313" key="2">
    <source>
        <dbReference type="EMBL" id="KAL2072581.1"/>
    </source>
</evidence>
<feature type="region of interest" description="Disordered" evidence="1">
    <location>
        <begin position="159"/>
        <end position="198"/>
    </location>
</feature>
<feature type="region of interest" description="Disordered" evidence="1">
    <location>
        <begin position="80"/>
        <end position="101"/>
    </location>
</feature>
<gene>
    <name evidence="2" type="ORF">VTL71DRAFT_11924</name>
</gene>
<feature type="compositionally biased region" description="Polar residues" evidence="1">
    <location>
        <begin position="182"/>
        <end position="198"/>
    </location>
</feature>
<dbReference type="EMBL" id="JAZHXI010000004">
    <property type="protein sequence ID" value="KAL2072581.1"/>
    <property type="molecule type" value="Genomic_DNA"/>
</dbReference>
<dbReference type="Proteomes" id="UP001595075">
    <property type="component" value="Unassembled WGS sequence"/>
</dbReference>
<comment type="caution">
    <text evidence="2">The sequence shown here is derived from an EMBL/GenBank/DDBJ whole genome shotgun (WGS) entry which is preliminary data.</text>
</comment>
<accession>A0ABR4CRI0</accession>
<name>A0ABR4CRI0_9HELO</name>
<proteinExistence type="predicted"/>
<keyword evidence="3" id="KW-1185">Reference proteome</keyword>